<dbReference type="InterPro" id="IPR000352">
    <property type="entry name" value="Pep_chain_release_fac_I"/>
</dbReference>
<comment type="similarity">
    <text evidence="9">Belongs to the prokaryotic/mitochondrial release factor family. Mitochondrion-specific ribosomal protein mL62 subfamily.</text>
</comment>
<dbReference type="CTD" id="3396"/>
<reference evidence="14" key="1">
    <citation type="submission" date="2021-04" db="EMBL/GenBank/DDBJ databases">
        <authorList>
            <consortium name="Wellcome Sanger Institute Data Sharing"/>
        </authorList>
    </citation>
    <scope>NUCLEOTIDE SEQUENCE [LARGE SCALE GENOMIC DNA]</scope>
</reference>
<evidence type="ECO:0000259" key="13">
    <source>
        <dbReference type="Pfam" id="PF00472"/>
    </source>
</evidence>
<evidence type="ECO:0000256" key="12">
    <source>
        <dbReference type="SAM" id="MobiDB-lite"/>
    </source>
</evidence>
<dbReference type="FunFam" id="3.30.160.20:FF:000050">
    <property type="entry name" value="Peptidyl-tRNA hydrolase ICT1, mitochondrial"/>
    <property type="match status" value="1"/>
</dbReference>
<evidence type="ECO:0000256" key="4">
    <source>
        <dbReference type="ARBA" id="ARBA00022917"/>
    </source>
</evidence>
<comment type="subcellular location">
    <subcellularLocation>
        <location evidence="1">Mitochondrion</location>
    </subcellularLocation>
</comment>
<dbReference type="GO" id="GO:0005743">
    <property type="term" value="C:mitochondrial inner membrane"/>
    <property type="evidence" value="ECO:0007669"/>
    <property type="project" value="UniProtKB-ARBA"/>
</dbReference>
<dbReference type="FunCoup" id="A0A671WEN2">
    <property type="interactions" value="1131"/>
</dbReference>
<keyword evidence="7" id="KW-0496">Mitochondrion</keyword>
<dbReference type="Gene3D" id="3.30.160.20">
    <property type="match status" value="1"/>
</dbReference>
<proteinExistence type="inferred from homology"/>
<gene>
    <name evidence="14" type="primary">mrpl58</name>
</gene>
<evidence type="ECO:0000256" key="9">
    <source>
        <dbReference type="ARBA" id="ARBA00038225"/>
    </source>
</evidence>
<feature type="domain" description="Prokaryotic-type class I peptide chain release factors" evidence="13">
    <location>
        <begin position="55"/>
        <end position="189"/>
    </location>
</feature>
<evidence type="ECO:0000313" key="15">
    <source>
        <dbReference type="Proteomes" id="UP000472265"/>
    </source>
</evidence>
<dbReference type="OrthoDB" id="270639at2759"/>
<dbReference type="GO" id="GO:0070126">
    <property type="term" value="P:mitochondrial translational termination"/>
    <property type="evidence" value="ECO:0007669"/>
    <property type="project" value="TreeGrafter"/>
</dbReference>
<name>A0A671WEN2_SPAAU</name>
<reference evidence="14" key="2">
    <citation type="submission" date="2025-08" db="UniProtKB">
        <authorList>
            <consortium name="Ensembl"/>
        </authorList>
    </citation>
    <scope>IDENTIFICATION</scope>
</reference>
<evidence type="ECO:0000256" key="1">
    <source>
        <dbReference type="ARBA" id="ARBA00004173"/>
    </source>
</evidence>
<dbReference type="OMA" id="GGQNVNC"/>
<dbReference type="GO" id="GO:0016150">
    <property type="term" value="F:translation release factor activity, codon nonspecific"/>
    <property type="evidence" value="ECO:0007669"/>
    <property type="project" value="TreeGrafter"/>
</dbReference>
<dbReference type="InterPro" id="IPR052104">
    <property type="entry name" value="Mito_Release_Factor_mL62"/>
</dbReference>
<dbReference type="AlphaFoldDB" id="A0A671WEN2"/>
<evidence type="ECO:0000256" key="5">
    <source>
        <dbReference type="ARBA" id="ARBA00022946"/>
    </source>
</evidence>
<keyword evidence="8" id="KW-0687">Ribonucleoprotein</keyword>
<keyword evidence="6" id="KW-0689">Ribosomal protein</keyword>
<organism evidence="14 15">
    <name type="scientific">Sparus aurata</name>
    <name type="common">Gilthead sea bream</name>
    <dbReference type="NCBI Taxonomy" id="8175"/>
    <lineage>
        <taxon>Eukaryota</taxon>
        <taxon>Metazoa</taxon>
        <taxon>Chordata</taxon>
        <taxon>Craniata</taxon>
        <taxon>Vertebrata</taxon>
        <taxon>Euteleostomi</taxon>
        <taxon>Actinopterygii</taxon>
        <taxon>Neopterygii</taxon>
        <taxon>Teleostei</taxon>
        <taxon>Neoteleostei</taxon>
        <taxon>Acanthomorphata</taxon>
        <taxon>Eupercaria</taxon>
        <taxon>Spariformes</taxon>
        <taxon>Sparidae</taxon>
        <taxon>Sparus</taxon>
    </lineage>
</organism>
<protein>
    <recommendedName>
        <fullName evidence="10">Large ribosomal subunit protein mL62</fullName>
        <ecNumber evidence="2">3.1.1.29</ecNumber>
    </recommendedName>
    <alternativeName>
        <fullName evidence="11">Peptidyl-tRNA hydrolase ICT1, mitochondrial</fullName>
    </alternativeName>
</protein>
<dbReference type="PANTHER" id="PTHR11075">
    <property type="entry name" value="PEPTIDE CHAIN RELEASE FACTOR"/>
    <property type="match status" value="1"/>
</dbReference>
<evidence type="ECO:0000256" key="11">
    <source>
        <dbReference type="ARBA" id="ARBA00041531"/>
    </source>
</evidence>
<dbReference type="GeneID" id="115571379"/>
<dbReference type="GO" id="GO:0004045">
    <property type="term" value="F:peptidyl-tRNA hydrolase activity"/>
    <property type="evidence" value="ECO:0007669"/>
    <property type="project" value="UniProtKB-EC"/>
</dbReference>
<keyword evidence="3" id="KW-0378">Hydrolase</keyword>
<evidence type="ECO:0000256" key="10">
    <source>
        <dbReference type="ARBA" id="ARBA00039441"/>
    </source>
</evidence>
<dbReference type="InParanoid" id="A0A671WEN2"/>
<dbReference type="EC" id="3.1.1.29" evidence="2"/>
<dbReference type="GeneTree" id="ENSGT00940000167542"/>
<accession>A0A671WEN2</accession>
<dbReference type="SUPFAM" id="SSF110916">
    <property type="entry name" value="Peptidyl-tRNA hydrolase domain-like"/>
    <property type="match status" value="1"/>
</dbReference>
<feature type="region of interest" description="Disordered" evidence="12">
    <location>
        <begin position="174"/>
        <end position="194"/>
    </location>
</feature>
<dbReference type="Pfam" id="PF00472">
    <property type="entry name" value="RF-1"/>
    <property type="match status" value="1"/>
</dbReference>
<evidence type="ECO:0000313" key="14">
    <source>
        <dbReference type="Ensembl" id="ENSSAUP00010036412.1"/>
    </source>
</evidence>
<dbReference type="PANTHER" id="PTHR11075:SF54">
    <property type="entry name" value="LARGE RIBOSOMAL SUBUNIT PROTEIN ML62"/>
    <property type="match status" value="1"/>
</dbReference>
<sequence length="194" mass="22220">MAAHIARRSYLFCCRAVVNVISQHVKQRSVEITDTRNALHPRAGYRTRGTDSSQDTKVHIPVDRLTVSYSRSSGPGGQHINKVSTKAEVRFHVHTADWIPEDVRQKIFEKNKNRINKAGELLVTSELTRSQQRNLSDCIQKISAIIAEASEKPREATAEDIALREDRLERRNKERLNQKKIHSAVKKSRRVDFD</sequence>
<dbReference type="Proteomes" id="UP000472265">
    <property type="component" value="Chromosome 20"/>
</dbReference>
<reference evidence="14" key="3">
    <citation type="submission" date="2025-09" db="UniProtKB">
        <authorList>
            <consortium name="Ensembl"/>
        </authorList>
    </citation>
    <scope>IDENTIFICATION</scope>
</reference>
<keyword evidence="4" id="KW-0648">Protein biosynthesis</keyword>
<evidence type="ECO:0000256" key="7">
    <source>
        <dbReference type="ARBA" id="ARBA00023128"/>
    </source>
</evidence>
<dbReference type="RefSeq" id="XP_030256623.1">
    <property type="nucleotide sequence ID" value="XM_030400763.1"/>
</dbReference>
<evidence type="ECO:0000256" key="2">
    <source>
        <dbReference type="ARBA" id="ARBA00013260"/>
    </source>
</evidence>
<feature type="compositionally biased region" description="Basic residues" evidence="12">
    <location>
        <begin position="178"/>
        <end position="194"/>
    </location>
</feature>
<keyword evidence="15" id="KW-1185">Reference proteome</keyword>
<dbReference type="GO" id="GO:0005762">
    <property type="term" value="C:mitochondrial large ribosomal subunit"/>
    <property type="evidence" value="ECO:0007669"/>
    <property type="project" value="TreeGrafter"/>
</dbReference>
<evidence type="ECO:0000256" key="3">
    <source>
        <dbReference type="ARBA" id="ARBA00022801"/>
    </source>
</evidence>
<keyword evidence="5" id="KW-0809">Transit peptide</keyword>
<evidence type="ECO:0000256" key="8">
    <source>
        <dbReference type="ARBA" id="ARBA00023274"/>
    </source>
</evidence>
<dbReference type="Ensembl" id="ENSSAUT00010038336.1">
    <property type="protein sequence ID" value="ENSSAUP00010036412.1"/>
    <property type="gene ID" value="ENSSAUG00010015375.1"/>
</dbReference>
<evidence type="ECO:0000256" key="6">
    <source>
        <dbReference type="ARBA" id="ARBA00022980"/>
    </source>
</evidence>